<dbReference type="EMBL" id="HBII01042646">
    <property type="protein sequence ID" value="CAE0358902.1"/>
    <property type="molecule type" value="Transcribed_RNA"/>
</dbReference>
<gene>
    <name evidence="2" type="ORF">EHAR0213_LOCUS17826</name>
</gene>
<name>A0A7S3JP57_9SPIT</name>
<organism evidence="2">
    <name type="scientific">Euplotes harpa</name>
    <dbReference type="NCBI Taxonomy" id="151035"/>
    <lineage>
        <taxon>Eukaryota</taxon>
        <taxon>Sar</taxon>
        <taxon>Alveolata</taxon>
        <taxon>Ciliophora</taxon>
        <taxon>Intramacronucleata</taxon>
        <taxon>Spirotrichea</taxon>
        <taxon>Hypotrichia</taxon>
        <taxon>Euplotida</taxon>
        <taxon>Euplotidae</taxon>
        <taxon>Euplotes</taxon>
    </lineage>
</organism>
<protein>
    <submittedName>
        <fullName evidence="2">Uncharacterized protein</fullName>
    </submittedName>
</protein>
<proteinExistence type="predicted"/>
<evidence type="ECO:0000256" key="1">
    <source>
        <dbReference type="SAM" id="MobiDB-lite"/>
    </source>
</evidence>
<evidence type="ECO:0000313" key="2">
    <source>
        <dbReference type="EMBL" id="CAE0358902.1"/>
    </source>
</evidence>
<feature type="region of interest" description="Disordered" evidence="1">
    <location>
        <begin position="89"/>
        <end position="109"/>
    </location>
</feature>
<accession>A0A7S3JP57</accession>
<reference evidence="2" key="1">
    <citation type="submission" date="2021-01" db="EMBL/GenBank/DDBJ databases">
        <authorList>
            <person name="Corre E."/>
            <person name="Pelletier E."/>
            <person name="Niang G."/>
            <person name="Scheremetjew M."/>
            <person name="Finn R."/>
            <person name="Kale V."/>
            <person name="Holt S."/>
            <person name="Cochrane G."/>
            <person name="Meng A."/>
            <person name="Brown T."/>
            <person name="Cohen L."/>
        </authorList>
    </citation>
    <scope>NUCLEOTIDE SEQUENCE</scope>
    <source>
        <strain evidence="2">FSP1.4</strain>
    </source>
</reference>
<sequence length="131" mass="15955">MICDPVLDFEKRRNEPARYNRFTMIKTIQAMKRIDEIKVARQQRFWKKRMEKSKDLQIRTLQKELEKHVDLIDDETVKSKILADLEEKRQKEVEKNNKNRKKVVPEVEEEQEMEVEVVKTKKKKKTKVKQD</sequence>
<dbReference type="AlphaFoldDB" id="A0A7S3JP57"/>